<dbReference type="EMBL" id="RCMK01000454">
    <property type="protein sequence ID" value="KAG2927823.1"/>
    <property type="molecule type" value="Genomic_DNA"/>
</dbReference>
<reference evidence="1" key="2">
    <citation type="submission" date="2018-10" db="EMBL/GenBank/DDBJ databases">
        <title>Effector identification in a new, highly contiguous assembly of the strawberry crown rot pathogen Phytophthora cactorum.</title>
        <authorList>
            <person name="Armitage A.D."/>
            <person name="Nellist C.F."/>
            <person name="Bates H."/>
            <person name="Vickerstaff R.J."/>
            <person name="Harrison R.J."/>
        </authorList>
    </citation>
    <scope>NUCLEOTIDE SEQUENCE</scope>
    <source>
        <strain evidence="1">15-7</strain>
        <strain evidence="2">4032</strain>
        <strain evidence="3">4040</strain>
        <strain evidence="4">P415</strain>
        <strain evidence="5">P421</strain>
    </source>
</reference>
<dbReference type="Proteomes" id="UP000251314">
    <property type="component" value="Unassembled WGS sequence"/>
</dbReference>
<dbReference type="OrthoDB" id="162483at2759"/>
<dbReference type="EMBL" id="RCMV01000597">
    <property type="protein sequence ID" value="KAG3214942.1"/>
    <property type="molecule type" value="Genomic_DNA"/>
</dbReference>
<evidence type="ECO:0000313" key="2">
    <source>
        <dbReference type="EMBL" id="KAG2906380.1"/>
    </source>
</evidence>
<sequence>MPSSKPSQVKPIRLLLEIGLEADESPADSKLLAARNSSSLVNLLLRIKVMESRGVVYPPTPLQLSPEDERTIEMIADRLVAETLHASEDFAVHRHVADPSSWKRIKEKGNIVAYQDISNLRSTKRERVWSEDTVVVAASPQNPTFYPSNRSLEDEMFREGFHNIDDYDSGDESSLHHDDFTKFGAKPGAEISVLEKFRPANVPTVFSHGIFPGTVEDMAFAFLADTDERSRTRFNTNKDVVVEDMRILAQIHGPTKEDPFRFLGVKWCYSMPSRTVSLVVKPRDYLIIEATGMALDSNGERFTYLLNHSIELDQVPAFRDFGLVRTVFSACHIMKPYQNGEAVDAYARGFLHIGGSFSVRLGAIQFAEGLITVPRVLEEAYLKKLAWLMHDQHRWSASSSSTSEGSSFSSNGSTSFLDKVSSCPCCHGKLSCRRLGSFMEKSSGCRLCRKIVCHKCTIRKMLPVQGARGRHMKKKEREFCLDCYLKAKRLPAWHVAVATLAKSSP</sequence>
<evidence type="ECO:0000313" key="3">
    <source>
        <dbReference type="EMBL" id="KAG2927823.1"/>
    </source>
</evidence>
<dbReference type="Proteomes" id="UP000760860">
    <property type="component" value="Unassembled WGS sequence"/>
</dbReference>
<dbReference type="InterPro" id="IPR052727">
    <property type="entry name" value="Rab4/Rab5_effector"/>
</dbReference>
<evidence type="ECO:0000313" key="1">
    <source>
        <dbReference type="EMBL" id="KAG2852643.1"/>
    </source>
</evidence>
<dbReference type="EMBL" id="RCMG01000529">
    <property type="protein sequence ID" value="KAG2852643.1"/>
    <property type="molecule type" value="Genomic_DNA"/>
</dbReference>
<evidence type="ECO:0008006" key="8">
    <source>
        <dbReference type="Google" id="ProtNLM"/>
    </source>
</evidence>
<evidence type="ECO:0000313" key="7">
    <source>
        <dbReference type="Proteomes" id="UP000251314"/>
    </source>
</evidence>
<dbReference type="EMBL" id="RCML01000537">
    <property type="protein sequence ID" value="KAG2974320.1"/>
    <property type="molecule type" value="Genomic_DNA"/>
</dbReference>
<dbReference type="AlphaFoldDB" id="A0A329RRV9"/>
<dbReference type="CDD" id="cd00065">
    <property type="entry name" value="FYVE_like_SF"/>
    <property type="match status" value="1"/>
</dbReference>
<dbReference type="Proteomes" id="UP000735874">
    <property type="component" value="Unassembled WGS sequence"/>
</dbReference>
<dbReference type="Proteomes" id="UP000774804">
    <property type="component" value="Unassembled WGS sequence"/>
</dbReference>
<dbReference type="InterPro" id="IPR023393">
    <property type="entry name" value="START-like_dom_sf"/>
</dbReference>
<evidence type="ECO:0000313" key="4">
    <source>
        <dbReference type="EMBL" id="KAG2974320.1"/>
    </source>
</evidence>
<protein>
    <recommendedName>
        <fullName evidence="8">FYVE-type domain-containing protein</fullName>
    </recommendedName>
</protein>
<name>A0A329RRV9_9STRA</name>
<comment type="caution">
    <text evidence="6">The sequence shown here is derived from an EMBL/GenBank/DDBJ whole genome shotgun (WGS) entry which is preliminary data.</text>
</comment>
<dbReference type="EMBL" id="MJFZ01000565">
    <property type="protein sequence ID" value="RAW27414.1"/>
    <property type="molecule type" value="Genomic_DNA"/>
</dbReference>
<accession>A0A329RRV9</accession>
<keyword evidence="7" id="KW-1185">Reference proteome</keyword>
<dbReference type="VEuPathDB" id="FungiDB:PC110_g16181"/>
<evidence type="ECO:0000313" key="6">
    <source>
        <dbReference type="EMBL" id="RAW27414.1"/>
    </source>
</evidence>
<organism evidence="6 7">
    <name type="scientific">Phytophthora cactorum</name>
    <dbReference type="NCBI Taxonomy" id="29920"/>
    <lineage>
        <taxon>Eukaryota</taxon>
        <taxon>Sar</taxon>
        <taxon>Stramenopiles</taxon>
        <taxon>Oomycota</taxon>
        <taxon>Peronosporomycetes</taxon>
        <taxon>Peronosporales</taxon>
        <taxon>Peronosporaceae</taxon>
        <taxon>Phytophthora</taxon>
    </lineage>
</organism>
<dbReference type="PANTHER" id="PTHR13510">
    <property type="entry name" value="FYVE-FINGER-CONTAINING RAB5 EFFECTOR PROTEIN RABENOSYN-5-RELATED"/>
    <property type="match status" value="1"/>
</dbReference>
<gene>
    <name evidence="6" type="ORF">PC110_g16181</name>
    <name evidence="1" type="ORF">PC113_g14840</name>
    <name evidence="2" type="ORF">PC115_g14310</name>
    <name evidence="3" type="ORF">PC117_g14483</name>
    <name evidence="4" type="ORF">PC118_g14593</name>
    <name evidence="5" type="ORF">PC129_g14175</name>
</gene>
<reference evidence="6 7" key="1">
    <citation type="submission" date="2018-01" db="EMBL/GenBank/DDBJ databases">
        <title>Draft genome of the strawberry crown rot pathogen Phytophthora cactorum.</title>
        <authorList>
            <person name="Armitage A.D."/>
            <person name="Lysoe E."/>
            <person name="Nellist C.F."/>
            <person name="Harrison R.J."/>
            <person name="Brurberg M.B."/>
        </authorList>
    </citation>
    <scope>NUCLEOTIDE SEQUENCE [LARGE SCALE GENOMIC DNA]</scope>
    <source>
        <strain evidence="6 7">10300</strain>
    </source>
</reference>
<dbReference type="Proteomes" id="UP000736787">
    <property type="component" value="Unassembled WGS sequence"/>
</dbReference>
<dbReference type="PANTHER" id="PTHR13510:SF44">
    <property type="entry name" value="RABENOSYN-5"/>
    <property type="match status" value="1"/>
</dbReference>
<proteinExistence type="predicted"/>
<dbReference type="Gene3D" id="3.30.530.20">
    <property type="match status" value="1"/>
</dbReference>
<dbReference type="EMBL" id="RCMI01000542">
    <property type="protein sequence ID" value="KAG2906380.1"/>
    <property type="molecule type" value="Genomic_DNA"/>
</dbReference>
<dbReference type="Proteomes" id="UP000697107">
    <property type="component" value="Unassembled WGS sequence"/>
</dbReference>
<evidence type="ECO:0000313" key="5">
    <source>
        <dbReference type="EMBL" id="KAG3214942.1"/>
    </source>
</evidence>